<gene>
    <name evidence="2" type="ORF">SAMN05660865_00499</name>
</gene>
<dbReference type="Pfam" id="PF13692">
    <property type="entry name" value="Glyco_trans_1_4"/>
    <property type="match status" value="1"/>
</dbReference>
<dbReference type="AlphaFoldDB" id="A0A1H5SYN4"/>
<reference evidence="3" key="1">
    <citation type="submission" date="2016-10" db="EMBL/GenBank/DDBJ databases">
        <authorList>
            <person name="Varghese N."/>
            <person name="Submissions S."/>
        </authorList>
    </citation>
    <scope>NUCLEOTIDE SEQUENCE [LARGE SCALE GENOMIC DNA]</scope>
    <source>
        <strain evidence="3">DSM 5463</strain>
    </source>
</reference>
<dbReference type="EMBL" id="FNUK01000004">
    <property type="protein sequence ID" value="SEF55629.1"/>
    <property type="molecule type" value="Genomic_DNA"/>
</dbReference>
<dbReference type="SUPFAM" id="SSF53756">
    <property type="entry name" value="UDP-Glycosyltransferase/glycogen phosphorylase"/>
    <property type="match status" value="1"/>
</dbReference>
<keyword evidence="1 2" id="KW-0808">Transferase</keyword>
<name>A0A1H5SYN4_9CLOT</name>
<protein>
    <submittedName>
        <fullName evidence="2">Glycosyltransferase involved in cell wall bisynthesis</fullName>
    </submittedName>
</protein>
<dbReference type="OrthoDB" id="9816564at2"/>
<dbReference type="RefSeq" id="WP_103895508.1">
    <property type="nucleotide sequence ID" value="NZ_FNUK01000004.1"/>
</dbReference>
<dbReference type="PANTHER" id="PTHR46401:SF2">
    <property type="entry name" value="GLYCOSYLTRANSFERASE WBBK-RELATED"/>
    <property type="match status" value="1"/>
</dbReference>
<dbReference type="GO" id="GO:0016757">
    <property type="term" value="F:glycosyltransferase activity"/>
    <property type="evidence" value="ECO:0007669"/>
    <property type="project" value="TreeGrafter"/>
</dbReference>
<evidence type="ECO:0000313" key="2">
    <source>
        <dbReference type="EMBL" id="SEF55629.1"/>
    </source>
</evidence>
<organism evidence="2 3">
    <name type="scientific">Caloramator fervidus</name>
    <dbReference type="NCBI Taxonomy" id="29344"/>
    <lineage>
        <taxon>Bacteria</taxon>
        <taxon>Bacillati</taxon>
        <taxon>Bacillota</taxon>
        <taxon>Clostridia</taxon>
        <taxon>Eubacteriales</taxon>
        <taxon>Clostridiaceae</taxon>
        <taxon>Caloramator</taxon>
    </lineage>
</organism>
<sequence length="390" mass="46043">MDIICFSAVNWEPLMTRIQSLMLRIPKHNRIFYIEPPSTLISPLKDSKRWEDYIKWLNNPIKVIDNVYVFKLPPILPFYNKNIMVNKVNQYFIAKYLNLLFKKYKVSKPILWIYNPFNVDILKYVDYSCVIYDCVDKHSEFKGLINKEIVEGYEKKLCKLSNVVFATAEALYDNVKLYNDNTYLVPNGVDFDLFNSVDLMNYERPLELKNLKGKILGFIGAVKEWVDLELVYKVACKKHDWNFVFIGPLASLEIISRLKSLNNVCFIEPKPQKDLPRYIKHFDVCLNLFKKSELTKNVSPLKFYEYLATGKPIISTDMPHIRKFSDLIYIVEDEEDFIKKCEDIFNGEDDIKKQKRIEIAKKASWDNRMNDILEYIKNVCKINLREGDKP</sequence>
<dbReference type="Proteomes" id="UP000242850">
    <property type="component" value="Unassembled WGS sequence"/>
</dbReference>
<evidence type="ECO:0000256" key="1">
    <source>
        <dbReference type="ARBA" id="ARBA00022679"/>
    </source>
</evidence>
<dbReference type="Gene3D" id="3.40.50.2000">
    <property type="entry name" value="Glycogen Phosphorylase B"/>
    <property type="match status" value="1"/>
</dbReference>
<accession>A0A1H5SYN4</accession>
<keyword evidence="3" id="KW-1185">Reference proteome</keyword>
<dbReference type="GO" id="GO:0009103">
    <property type="term" value="P:lipopolysaccharide biosynthetic process"/>
    <property type="evidence" value="ECO:0007669"/>
    <property type="project" value="TreeGrafter"/>
</dbReference>
<proteinExistence type="predicted"/>
<evidence type="ECO:0000313" key="3">
    <source>
        <dbReference type="Proteomes" id="UP000242850"/>
    </source>
</evidence>
<dbReference type="Gene3D" id="3.40.50.11010">
    <property type="match status" value="1"/>
</dbReference>
<dbReference type="PANTHER" id="PTHR46401">
    <property type="entry name" value="GLYCOSYLTRANSFERASE WBBK-RELATED"/>
    <property type="match status" value="1"/>
</dbReference>